<evidence type="ECO:0008006" key="5">
    <source>
        <dbReference type="Google" id="ProtNLM"/>
    </source>
</evidence>
<keyword evidence="2" id="KW-0812">Transmembrane</keyword>
<feature type="region of interest" description="Disordered" evidence="1">
    <location>
        <begin position="56"/>
        <end position="113"/>
    </location>
</feature>
<dbReference type="EMBL" id="MU865988">
    <property type="protein sequence ID" value="KAK4443709.1"/>
    <property type="molecule type" value="Genomic_DNA"/>
</dbReference>
<gene>
    <name evidence="3" type="ORF">QBC34DRAFT_386024</name>
</gene>
<feature type="transmembrane region" description="Helical" evidence="2">
    <location>
        <begin position="504"/>
        <end position="523"/>
    </location>
</feature>
<reference evidence="3" key="2">
    <citation type="submission" date="2023-05" db="EMBL/GenBank/DDBJ databases">
        <authorList>
            <consortium name="Lawrence Berkeley National Laboratory"/>
            <person name="Steindorff A."/>
            <person name="Hensen N."/>
            <person name="Bonometti L."/>
            <person name="Westerberg I."/>
            <person name="Brannstrom I.O."/>
            <person name="Guillou S."/>
            <person name="Cros-Aarteil S."/>
            <person name="Calhoun S."/>
            <person name="Haridas S."/>
            <person name="Kuo A."/>
            <person name="Mondo S."/>
            <person name="Pangilinan J."/>
            <person name="Riley R."/>
            <person name="Labutti K."/>
            <person name="Andreopoulos B."/>
            <person name="Lipzen A."/>
            <person name="Chen C."/>
            <person name="Yanf M."/>
            <person name="Daum C."/>
            <person name="Ng V."/>
            <person name="Clum A."/>
            <person name="Ohm R."/>
            <person name="Martin F."/>
            <person name="Silar P."/>
            <person name="Natvig D."/>
            <person name="Lalanne C."/>
            <person name="Gautier V."/>
            <person name="Ament-Velasquez S.L."/>
            <person name="Kruys A."/>
            <person name="Hutchinson M.I."/>
            <person name="Powell A.J."/>
            <person name="Barry K."/>
            <person name="Miller A.N."/>
            <person name="Grigoriev I.V."/>
            <person name="Debuchy R."/>
            <person name="Gladieux P."/>
            <person name="Thoren M.H."/>
            <person name="Johannesson H."/>
        </authorList>
    </citation>
    <scope>NUCLEOTIDE SEQUENCE</scope>
    <source>
        <strain evidence="3">PSN243</strain>
    </source>
</reference>
<sequence>MAHPSKRKFEPDDDTTDYVVSRGTGRGDEGSRAVPTAETQTLYDELRMIEEGLDMVDRLQYLQPPPHSPAPPSPRSPSCASTTHSLTRAFDDVAIEEEEPQNKKRKAMRRGPLDNVKRARAALMRKLGACVECKARRVGCNHFDRSLFEQAYQRRKRRELGTPVSPPPRAAPPSVSQPSFDGPAVGLIGSWQPPSLPPLYPPGGNHRSDVIQIEIDNLLEDLPRVPPTMVEGLYPILPSRPLPIVNSVSPSLLSPRPLPPNTDLIQLPMGRNVGDDEWECKHGDESLGQVEVCGRRCYTQSELRQHFEIAHVPHSGEFDMYKCTRMRFGVDGVDLVCGTLCVDDQETCVQCGGRQWELWRYALISRAPSLTSGPSVRIGSQDGSVMGGYGLPQNQRTNFGFGQGQPNNLDFEEFQGRHKGGSQAWSFTSCNEKPPKAFSERCFPLYLSPPGCQYGPKSRNLQSQYAVKGPCFIIFSALSLIVMDNWLVASFGDPEIVLDTVRDHVFRMSLVCILIGLVGTWLFRRVQFRPDEEIASSVRSTCLLLAMLVYV</sequence>
<feature type="region of interest" description="Disordered" evidence="1">
    <location>
        <begin position="157"/>
        <end position="178"/>
    </location>
</feature>
<evidence type="ECO:0000313" key="3">
    <source>
        <dbReference type="EMBL" id="KAK4443709.1"/>
    </source>
</evidence>
<evidence type="ECO:0000256" key="1">
    <source>
        <dbReference type="SAM" id="MobiDB-lite"/>
    </source>
</evidence>
<name>A0AAV9G6J3_9PEZI</name>
<feature type="transmembrane region" description="Helical" evidence="2">
    <location>
        <begin position="465"/>
        <end position="484"/>
    </location>
</feature>
<protein>
    <recommendedName>
        <fullName evidence="5">C2H2-type domain-containing protein</fullName>
    </recommendedName>
</protein>
<keyword evidence="4" id="KW-1185">Reference proteome</keyword>
<dbReference type="Proteomes" id="UP001321760">
    <property type="component" value="Unassembled WGS sequence"/>
</dbReference>
<feature type="compositionally biased region" description="Pro residues" evidence="1">
    <location>
        <begin position="63"/>
        <end position="75"/>
    </location>
</feature>
<comment type="caution">
    <text evidence="3">The sequence shown here is derived from an EMBL/GenBank/DDBJ whole genome shotgun (WGS) entry which is preliminary data.</text>
</comment>
<keyword evidence="2" id="KW-1133">Transmembrane helix</keyword>
<evidence type="ECO:0000256" key="2">
    <source>
        <dbReference type="SAM" id="Phobius"/>
    </source>
</evidence>
<keyword evidence="2" id="KW-0472">Membrane</keyword>
<proteinExistence type="predicted"/>
<dbReference type="PANTHER" id="PTHR35392">
    <property type="entry name" value="ZN(II)2CYS6 TRANSCRIPTION FACTOR (EUROFUNG)-RELATED-RELATED"/>
    <property type="match status" value="1"/>
</dbReference>
<accession>A0AAV9G6J3</accession>
<feature type="region of interest" description="Disordered" evidence="1">
    <location>
        <begin position="1"/>
        <end position="39"/>
    </location>
</feature>
<dbReference type="AlphaFoldDB" id="A0AAV9G6J3"/>
<evidence type="ECO:0000313" key="4">
    <source>
        <dbReference type="Proteomes" id="UP001321760"/>
    </source>
</evidence>
<reference evidence="3" key="1">
    <citation type="journal article" date="2023" name="Mol. Phylogenet. Evol.">
        <title>Genome-scale phylogeny and comparative genomics of the fungal order Sordariales.</title>
        <authorList>
            <person name="Hensen N."/>
            <person name="Bonometti L."/>
            <person name="Westerberg I."/>
            <person name="Brannstrom I.O."/>
            <person name="Guillou S."/>
            <person name="Cros-Aarteil S."/>
            <person name="Calhoun S."/>
            <person name="Haridas S."/>
            <person name="Kuo A."/>
            <person name="Mondo S."/>
            <person name="Pangilinan J."/>
            <person name="Riley R."/>
            <person name="LaButti K."/>
            <person name="Andreopoulos B."/>
            <person name="Lipzen A."/>
            <person name="Chen C."/>
            <person name="Yan M."/>
            <person name="Daum C."/>
            <person name="Ng V."/>
            <person name="Clum A."/>
            <person name="Steindorff A."/>
            <person name="Ohm R.A."/>
            <person name="Martin F."/>
            <person name="Silar P."/>
            <person name="Natvig D.O."/>
            <person name="Lalanne C."/>
            <person name="Gautier V."/>
            <person name="Ament-Velasquez S.L."/>
            <person name="Kruys A."/>
            <person name="Hutchinson M.I."/>
            <person name="Powell A.J."/>
            <person name="Barry K."/>
            <person name="Miller A.N."/>
            <person name="Grigoriev I.V."/>
            <person name="Debuchy R."/>
            <person name="Gladieux P."/>
            <person name="Hiltunen Thoren M."/>
            <person name="Johannesson H."/>
        </authorList>
    </citation>
    <scope>NUCLEOTIDE SEQUENCE</scope>
    <source>
        <strain evidence="3">PSN243</strain>
    </source>
</reference>
<dbReference type="InterPro" id="IPR052973">
    <property type="entry name" value="Fungal_sec-metab_reg_TF"/>
</dbReference>
<organism evidence="3 4">
    <name type="scientific">Podospora aff. communis PSN243</name>
    <dbReference type="NCBI Taxonomy" id="3040156"/>
    <lineage>
        <taxon>Eukaryota</taxon>
        <taxon>Fungi</taxon>
        <taxon>Dikarya</taxon>
        <taxon>Ascomycota</taxon>
        <taxon>Pezizomycotina</taxon>
        <taxon>Sordariomycetes</taxon>
        <taxon>Sordariomycetidae</taxon>
        <taxon>Sordariales</taxon>
        <taxon>Podosporaceae</taxon>
        <taxon>Podospora</taxon>
    </lineage>
</organism>